<organism evidence="2 3">
    <name type="scientific">Pristionchus entomophagus</name>
    <dbReference type="NCBI Taxonomy" id="358040"/>
    <lineage>
        <taxon>Eukaryota</taxon>
        <taxon>Metazoa</taxon>
        <taxon>Ecdysozoa</taxon>
        <taxon>Nematoda</taxon>
        <taxon>Chromadorea</taxon>
        <taxon>Rhabditida</taxon>
        <taxon>Rhabditina</taxon>
        <taxon>Diplogasteromorpha</taxon>
        <taxon>Diplogasteroidea</taxon>
        <taxon>Neodiplogasteridae</taxon>
        <taxon>Pristionchus</taxon>
    </lineage>
</organism>
<feature type="compositionally biased region" description="Low complexity" evidence="1">
    <location>
        <begin position="1"/>
        <end position="26"/>
    </location>
</feature>
<reference evidence="2" key="1">
    <citation type="submission" date="2023-10" db="EMBL/GenBank/DDBJ databases">
        <title>Genome assembly of Pristionchus species.</title>
        <authorList>
            <person name="Yoshida K."/>
            <person name="Sommer R.J."/>
        </authorList>
    </citation>
    <scope>NUCLEOTIDE SEQUENCE</scope>
    <source>
        <strain evidence="2">RS0144</strain>
    </source>
</reference>
<keyword evidence="3" id="KW-1185">Reference proteome</keyword>
<accession>A0AAV5SUU3</accession>
<name>A0AAV5SUU3_9BILA</name>
<protein>
    <submittedName>
        <fullName evidence="2">Uncharacterized protein</fullName>
    </submittedName>
</protein>
<feature type="region of interest" description="Disordered" evidence="1">
    <location>
        <begin position="1"/>
        <end position="43"/>
    </location>
</feature>
<dbReference type="AlphaFoldDB" id="A0AAV5SUU3"/>
<feature type="non-terminal residue" evidence="2">
    <location>
        <position position="1"/>
    </location>
</feature>
<proteinExistence type="predicted"/>
<dbReference type="Proteomes" id="UP001432027">
    <property type="component" value="Unassembled WGS sequence"/>
</dbReference>
<comment type="caution">
    <text evidence="2">The sequence shown here is derived from an EMBL/GenBank/DDBJ whole genome shotgun (WGS) entry which is preliminary data.</text>
</comment>
<sequence>GLSGSSCSSSSSSSCSSTLRPSSPSSLDALSVGQPRLKRGPSSLTRSVALSFCSLCLGNRCPSDT</sequence>
<feature type="non-terminal residue" evidence="2">
    <location>
        <position position="65"/>
    </location>
</feature>
<evidence type="ECO:0000313" key="2">
    <source>
        <dbReference type="EMBL" id="GMS86192.1"/>
    </source>
</evidence>
<dbReference type="EMBL" id="BTSX01000002">
    <property type="protein sequence ID" value="GMS86192.1"/>
    <property type="molecule type" value="Genomic_DNA"/>
</dbReference>
<evidence type="ECO:0000313" key="3">
    <source>
        <dbReference type="Proteomes" id="UP001432027"/>
    </source>
</evidence>
<evidence type="ECO:0000256" key="1">
    <source>
        <dbReference type="SAM" id="MobiDB-lite"/>
    </source>
</evidence>
<gene>
    <name evidence="2" type="ORF">PENTCL1PPCAC_8367</name>
</gene>